<dbReference type="InterPro" id="IPR029016">
    <property type="entry name" value="GAF-like_dom_sf"/>
</dbReference>
<dbReference type="SUPFAM" id="SSF52540">
    <property type="entry name" value="P-loop containing nucleoside triphosphate hydrolases"/>
    <property type="match status" value="1"/>
</dbReference>
<dbReference type="InterPro" id="IPR058031">
    <property type="entry name" value="AAA_lid_NorR"/>
</dbReference>
<evidence type="ECO:0000313" key="11">
    <source>
        <dbReference type="Proteomes" id="UP000002417"/>
    </source>
</evidence>
<dbReference type="SMART" id="SM00382">
    <property type="entry name" value="AAA"/>
    <property type="match status" value="1"/>
</dbReference>
<dbReference type="InterPro" id="IPR025662">
    <property type="entry name" value="Sigma_54_int_dom_ATP-bd_1"/>
</dbReference>
<keyword evidence="11" id="KW-1185">Reference proteome</keyword>
<protein>
    <submittedName>
        <fullName evidence="10">GAF modulated sigma54 specific transcriptional regulator, Fis family</fullName>
    </submittedName>
</protein>
<reference evidence="10 11" key="1">
    <citation type="submission" date="2007-07" db="EMBL/GenBank/DDBJ databases">
        <title>Complete sequence of chromosome of Xanthobacter autotrophicus Py2.</title>
        <authorList>
            <consortium name="US DOE Joint Genome Institute"/>
            <person name="Copeland A."/>
            <person name="Lucas S."/>
            <person name="Lapidus A."/>
            <person name="Barry K."/>
            <person name="Glavina del Rio T."/>
            <person name="Hammon N."/>
            <person name="Israni S."/>
            <person name="Dalin E."/>
            <person name="Tice H."/>
            <person name="Pitluck S."/>
            <person name="Sims D."/>
            <person name="Brettin T."/>
            <person name="Bruce D."/>
            <person name="Detter J.C."/>
            <person name="Han C."/>
            <person name="Tapia R."/>
            <person name="Brainard J."/>
            <person name="Schmutz J."/>
            <person name="Larimer F."/>
            <person name="Land M."/>
            <person name="Hauser L."/>
            <person name="Kyrpides N."/>
            <person name="Kim E."/>
            <person name="Ensigns S.A."/>
            <person name="Richardson P."/>
        </authorList>
    </citation>
    <scope>NUCLEOTIDE SEQUENCE [LARGE SCALE GENOMIC DNA]</scope>
    <source>
        <strain evidence="11">ATCC BAA-1158 / Py2</strain>
    </source>
</reference>
<keyword evidence="2" id="KW-0067">ATP-binding</keyword>
<dbReference type="PhylomeDB" id="A7IC82"/>
<dbReference type="PROSITE" id="PS50045">
    <property type="entry name" value="SIGMA54_INTERACT_4"/>
    <property type="match status" value="1"/>
</dbReference>
<keyword evidence="6" id="KW-0010">Activator</keyword>
<dbReference type="Pfam" id="PF00158">
    <property type="entry name" value="Sigma54_activat"/>
    <property type="match status" value="1"/>
</dbReference>
<dbReference type="KEGG" id="xau:Xaut_0367"/>
<evidence type="ECO:0000256" key="7">
    <source>
        <dbReference type="ARBA" id="ARBA00023163"/>
    </source>
</evidence>
<organism evidence="10 11">
    <name type="scientific">Xanthobacter autotrophicus (strain ATCC BAA-1158 / Py2)</name>
    <dbReference type="NCBI Taxonomy" id="78245"/>
    <lineage>
        <taxon>Bacteria</taxon>
        <taxon>Pseudomonadati</taxon>
        <taxon>Pseudomonadota</taxon>
        <taxon>Alphaproteobacteria</taxon>
        <taxon>Hyphomicrobiales</taxon>
        <taxon>Xanthobacteraceae</taxon>
        <taxon>Xanthobacter</taxon>
    </lineage>
</organism>
<accession>A7IC82</accession>
<sequence length="696" mass="73925">MPAVPTPAVSTSALSSCAATDAVLAARRRFFSGAPVPEDALAQPILRSWTRCAARGLGPQSRSRMEPLTDGEFTARRERHETLRRRCRPELEALHAAARAADSIVILTDPSGLVLDTVGSADFADRAAKVALRPGVSWSEAETGTNAIGTALVERRPVEVRGAEHYAEANGILSCAAAPIHDPFGELVGLLDLSGPASVPHLHALALVELAAGQVEHRMFEGAFPDHSLVRFHADPSFLGTAREGILVFEDYRLIAANRPGLALLGLGWDALGAKRFGDLFEGSLGKAGEERRVRTRRGDVAMRLERQGMPVRTVAPRATPSAERQSAPVPAQAPAQTGPRFDAATERDLGRAVRLMEAGVPVLIQGETGVGKEVFARQIHRRGNRGARAFAAVNCAALPEGLIESELFGYEEGAFTGARRAGFKGLFREADGGVLFLDEIGDMPLSLQSRLLRVLQEREVTPLGGGRPVAVDFALVCASHRDLKQRVEEGSFRADLYFRIAQYTVTLPALRTLADREALVDRLWAEMAGASPGAPTLSVECRAALAGYGWPGNFRQLVGVLRVLQALAEPGESVGVEALPADVRSAPLEWRGAGRPAEIMPPGAQADTAPSQEFGARDFGARDLGTRDLGTRDFGAGDVGARDLGACDLGAVTRAAMDAALAASGGNVSQAARRLGIHRSTLHRHLASRGSRGGH</sequence>
<dbReference type="CDD" id="cd00009">
    <property type="entry name" value="AAA"/>
    <property type="match status" value="1"/>
</dbReference>
<dbReference type="GO" id="GO:0043565">
    <property type="term" value="F:sequence-specific DNA binding"/>
    <property type="evidence" value="ECO:0007669"/>
    <property type="project" value="InterPro"/>
</dbReference>
<dbReference type="InterPro" id="IPR003018">
    <property type="entry name" value="GAF"/>
</dbReference>
<dbReference type="InterPro" id="IPR002197">
    <property type="entry name" value="HTH_Fis"/>
</dbReference>
<dbReference type="Gene3D" id="1.10.10.60">
    <property type="entry name" value="Homeodomain-like"/>
    <property type="match status" value="1"/>
</dbReference>
<dbReference type="SUPFAM" id="SSF55781">
    <property type="entry name" value="GAF domain-like"/>
    <property type="match status" value="1"/>
</dbReference>
<feature type="region of interest" description="Disordered" evidence="8">
    <location>
        <begin position="312"/>
        <end position="341"/>
    </location>
</feature>
<dbReference type="InterPro" id="IPR027417">
    <property type="entry name" value="P-loop_NTPase"/>
</dbReference>
<dbReference type="FunFam" id="3.40.50.300:FF:000006">
    <property type="entry name" value="DNA-binding transcriptional regulator NtrC"/>
    <property type="match status" value="1"/>
</dbReference>
<dbReference type="eggNOG" id="COG3284">
    <property type="taxonomic scope" value="Bacteria"/>
</dbReference>
<evidence type="ECO:0000256" key="8">
    <source>
        <dbReference type="SAM" id="MobiDB-lite"/>
    </source>
</evidence>
<dbReference type="GO" id="GO:0000160">
    <property type="term" value="P:phosphorelay signal transduction system"/>
    <property type="evidence" value="ECO:0007669"/>
    <property type="project" value="UniProtKB-KW"/>
</dbReference>
<feature type="domain" description="Sigma-54 factor interaction" evidence="9">
    <location>
        <begin position="355"/>
        <end position="567"/>
    </location>
</feature>
<dbReference type="PANTHER" id="PTHR32071:SF77">
    <property type="entry name" value="TRANSCRIPTIONAL REGULATORY PROTEIN"/>
    <property type="match status" value="1"/>
</dbReference>
<dbReference type="GO" id="GO:0005524">
    <property type="term" value="F:ATP binding"/>
    <property type="evidence" value="ECO:0007669"/>
    <property type="project" value="UniProtKB-KW"/>
</dbReference>
<dbReference type="PROSITE" id="PS00675">
    <property type="entry name" value="SIGMA54_INTERACT_1"/>
    <property type="match status" value="1"/>
</dbReference>
<dbReference type="STRING" id="78245.Xaut_0367"/>
<keyword evidence="5" id="KW-0238">DNA-binding</keyword>
<dbReference type="InterPro" id="IPR002078">
    <property type="entry name" value="Sigma_54_int"/>
</dbReference>
<dbReference type="Pfam" id="PF01590">
    <property type="entry name" value="GAF"/>
    <property type="match status" value="1"/>
</dbReference>
<dbReference type="Pfam" id="PF25601">
    <property type="entry name" value="AAA_lid_14"/>
    <property type="match status" value="1"/>
</dbReference>
<dbReference type="AlphaFoldDB" id="A7IC82"/>
<dbReference type="PRINTS" id="PR01590">
    <property type="entry name" value="HTHFIS"/>
</dbReference>
<keyword evidence="1" id="KW-0547">Nucleotide-binding</keyword>
<evidence type="ECO:0000256" key="6">
    <source>
        <dbReference type="ARBA" id="ARBA00023159"/>
    </source>
</evidence>
<feature type="compositionally biased region" description="Low complexity" evidence="8">
    <location>
        <begin position="326"/>
        <end position="337"/>
    </location>
</feature>
<keyword evidence="4" id="KW-0805">Transcription regulation</keyword>
<dbReference type="Pfam" id="PF02954">
    <property type="entry name" value="HTH_8"/>
    <property type="match status" value="1"/>
</dbReference>
<name>A7IC82_XANP2</name>
<dbReference type="Gene3D" id="3.30.450.40">
    <property type="match status" value="1"/>
</dbReference>
<dbReference type="GO" id="GO:0006355">
    <property type="term" value="P:regulation of DNA-templated transcription"/>
    <property type="evidence" value="ECO:0007669"/>
    <property type="project" value="InterPro"/>
</dbReference>
<dbReference type="SUPFAM" id="SSF46689">
    <property type="entry name" value="Homeodomain-like"/>
    <property type="match status" value="1"/>
</dbReference>
<dbReference type="Gene3D" id="1.10.8.60">
    <property type="match status" value="1"/>
</dbReference>
<evidence type="ECO:0000256" key="1">
    <source>
        <dbReference type="ARBA" id="ARBA00022741"/>
    </source>
</evidence>
<dbReference type="InterPro" id="IPR009057">
    <property type="entry name" value="Homeodomain-like_sf"/>
</dbReference>
<dbReference type="InterPro" id="IPR003593">
    <property type="entry name" value="AAA+_ATPase"/>
</dbReference>
<evidence type="ECO:0000256" key="5">
    <source>
        <dbReference type="ARBA" id="ARBA00023125"/>
    </source>
</evidence>
<gene>
    <name evidence="10" type="ordered locus">Xaut_0367</name>
</gene>
<dbReference type="Proteomes" id="UP000002417">
    <property type="component" value="Chromosome"/>
</dbReference>
<evidence type="ECO:0000256" key="4">
    <source>
        <dbReference type="ARBA" id="ARBA00023015"/>
    </source>
</evidence>
<dbReference type="Gene3D" id="3.40.50.300">
    <property type="entry name" value="P-loop containing nucleotide triphosphate hydrolases"/>
    <property type="match status" value="1"/>
</dbReference>
<keyword evidence="3" id="KW-0902">Two-component regulatory system</keyword>
<evidence type="ECO:0000259" key="9">
    <source>
        <dbReference type="PROSITE" id="PS50045"/>
    </source>
</evidence>
<dbReference type="PANTHER" id="PTHR32071">
    <property type="entry name" value="TRANSCRIPTIONAL REGULATORY PROTEIN"/>
    <property type="match status" value="1"/>
</dbReference>
<evidence type="ECO:0000313" key="10">
    <source>
        <dbReference type="EMBL" id="ABS65625.1"/>
    </source>
</evidence>
<evidence type="ECO:0000256" key="2">
    <source>
        <dbReference type="ARBA" id="ARBA00022840"/>
    </source>
</evidence>
<keyword evidence="7" id="KW-0804">Transcription</keyword>
<dbReference type="EMBL" id="CP000781">
    <property type="protein sequence ID" value="ABS65625.1"/>
    <property type="molecule type" value="Genomic_DNA"/>
</dbReference>
<evidence type="ECO:0000256" key="3">
    <source>
        <dbReference type="ARBA" id="ARBA00023012"/>
    </source>
</evidence>
<dbReference type="HOGENOM" id="CLU_000445_8_12_5"/>
<proteinExistence type="predicted"/>